<evidence type="ECO:0000256" key="13">
    <source>
        <dbReference type="ARBA" id="ARBA00023157"/>
    </source>
</evidence>
<dbReference type="Gene3D" id="2.60.40.10">
    <property type="entry name" value="Immunoglobulins"/>
    <property type="match status" value="1"/>
</dbReference>
<keyword evidence="4" id="KW-0894">Sodium channel</keyword>
<evidence type="ECO:0000256" key="18">
    <source>
        <dbReference type="ARBA" id="ARBA00044530"/>
    </source>
</evidence>
<comment type="subunit">
    <text evidence="19">A voltage-gated sodium (Nav) channel consists of an ion-conducting pore-forming alpha subunit functional on its own that is regulated by one or more beta subunits. Forms homodimers and homotrimers. SCN3B is non-covalently associated with alpha subunits and induces the formation of alpha subunit oligomers, including trimers. Interacts with SCN5A/Nav1.5; regulatory subunit of SCN5A/Nav1.5. Interacts with SCN7A/Nav2.1; probable regulatory subunit of SCN7A/Nav2.1. Interacts with SCN10A; regulatory subunit of SCN10A/Nav1.8. Interacts with NFASC; probably involved in targeting the sodium channels to the nodes of Ranvier.</text>
</comment>
<proteinExistence type="inferred from homology"/>
<dbReference type="FunFam" id="2.60.40.10:FF:000375">
    <property type="entry name" value="Sodium channel beta 1 subunit"/>
    <property type="match status" value="1"/>
</dbReference>
<keyword evidence="9" id="KW-1133">Transmembrane helix</keyword>
<reference evidence="21" key="1">
    <citation type="submission" date="2020-07" db="EMBL/GenBank/DDBJ databases">
        <title>A long reads based de novo assembly of the rainbow trout Arlee double haploid line genome.</title>
        <authorList>
            <person name="Gao G."/>
            <person name="Palti Y."/>
        </authorList>
    </citation>
    <scope>NUCLEOTIDE SEQUENCE [LARGE SCALE GENOMIC DNA]</scope>
</reference>
<dbReference type="PANTHER" id="PTHR10546">
    <property type="entry name" value="SODIUM CHANNEL SUBUNIT BETA-1 AND 3"/>
    <property type="match status" value="1"/>
</dbReference>
<comment type="similarity">
    <text evidence="2">Belongs to the sodium channel auxiliary subunit SCN3B (TC 8.A.17) family.</text>
</comment>
<dbReference type="GO" id="GO:0086091">
    <property type="term" value="P:regulation of heart rate by cardiac conduction"/>
    <property type="evidence" value="ECO:0007669"/>
    <property type="project" value="TreeGrafter"/>
</dbReference>
<sequence>MQTQNTCYQMLFERVWSLVFCLEQHTFLEETRLIWKIVFRIPWIQTQLQVSRPVCVDVPSETEAVVGNPMKLTCISCMKREEVSAETRVDWYYISPDDEPIPIYLFDGHPRDLEGPWRGRLVWNGSKDLQELSISILNVTMNDTGTYNCVVFRQFEFDSYSHSVTKTLVINLVVREEGKSASCFFLFCNCTSCAFKLLAGGLTICGWRCVLCVFTCASPWLLPCVLTKLKSKMYYFS</sequence>
<evidence type="ECO:0000256" key="16">
    <source>
        <dbReference type="ARBA" id="ARBA00023303"/>
    </source>
</evidence>
<name>A0A8K9XES3_ONCMY</name>
<keyword evidence="14" id="KW-0325">Glycoprotein</keyword>
<dbReference type="GO" id="GO:0044325">
    <property type="term" value="F:transmembrane transporter binding"/>
    <property type="evidence" value="ECO:0007669"/>
    <property type="project" value="TreeGrafter"/>
</dbReference>
<evidence type="ECO:0000256" key="3">
    <source>
        <dbReference type="ARBA" id="ARBA00022448"/>
    </source>
</evidence>
<dbReference type="InterPro" id="IPR013783">
    <property type="entry name" value="Ig-like_fold"/>
</dbReference>
<comment type="subcellular location">
    <subcellularLocation>
        <location evidence="1">Cell membrane</location>
        <topology evidence="1">Single-pass type I membrane protein</topology>
    </subcellularLocation>
</comment>
<dbReference type="Proteomes" id="UP000694395">
    <property type="component" value="Chromosome 27"/>
</dbReference>
<dbReference type="Pfam" id="PF07686">
    <property type="entry name" value="V-set"/>
    <property type="match status" value="1"/>
</dbReference>
<keyword evidence="5" id="KW-1003">Cell membrane</keyword>
<dbReference type="GO" id="GO:0001518">
    <property type="term" value="C:voltage-gated sodium channel complex"/>
    <property type="evidence" value="ECO:0007669"/>
    <property type="project" value="InterPro"/>
</dbReference>
<evidence type="ECO:0000256" key="9">
    <source>
        <dbReference type="ARBA" id="ARBA00022989"/>
    </source>
</evidence>
<evidence type="ECO:0000256" key="5">
    <source>
        <dbReference type="ARBA" id="ARBA00022475"/>
    </source>
</evidence>
<evidence type="ECO:0000256" key="17">
    <source>
        <dbReference type="ARBA" id="ARBA00023319"/>
    </source>
</evidence>
<dbReference type="InterPro" id="IPR013106">
    <property type="entry name" value="Ig_V-set"/>
</dbReference>
<keyword evidence="12" id="KW-0472">Membrane</keyword>
<dbReference type="InterPro" id="IPR003599">
    <property type="entry name" value="Ig_sub"/>
</dbReference>
<dbReference type="GO" id="GO:0019871">
    <property type="term" value="F:sodium channel inhibitor activity"/>
    <property type="evidence" value="ECO:0007669"/>
    <property type="project" value="TreeGrafter"/>
</dbReference>
<dbReference type="SUPFAM" id="SSF48726">
    <property type="entry name" value="Immunoglobulin"/>
    <property type="match status" value="1"/>
</dbReference>
<keyword evidence="7" id="KW-0732">Signal</keyword>
<dbReference type="GeneTree" id="ENSGT00390000018560"/>
<keyword evidence="3" id="KW-0813">Transport</keyword>
<evidence type="ECO:0000256" key="6">
    <source>
        <dbReference type="ARBA" id="ARBA00022692"/>
    </source>
</evidence>
<evidence type="ECO:0000256" key="2">
    <source>
        <dbReference type="ARBA" id="ARBA00010404"/>
    </source>
</evidence>
<keyword evidence="13" id="KW-1015">Disulfide bond</keyword>
<evidence type="ECO:0000256" key="10">
    <source>
        <dbReference type="ARBA" id="ARBA00023053"/>
    </source>
</evidence>
<evidence type="ECO:0000256" key="1">
    <source>
        <dbReference type="ARBA" id="ARBA00004251"/>
    </source>
</evidence>
<dbReference type="InterPro" id="IPR027098">
    <property type="entry name" value="Na_channel_b1/b3"/>
</dbReference>
<keyword evidence="16" id="KW-0407">Ion channel</keyword>
<dbReference type="SMART" id="SM00409">
    <property type="entry name" value="IG"/>
    <property type="match status" value="1"/>
</dbReference>
<keyword evidence="22" id="KW-1185">Reference proteome</keyword>
<evidence type="ECO:0000256" key="4">
    <source>
        <dbReference type="ARBA" id="ARBA00022461"/>
    </source>
</evidence>
<accession>A0A8K9XES3</accession>
<dbReference type="PANTHER" id="PTHR10546:SF1">
    <property type="entry name" value="SODIUM CHANNEL SUBUNIT BETA-3"/>
    <property type="match status" value="1"/>
</dbReference>
<evidence type="ECO:0000313" key="21">
    <source>
        <dbReference type="Ensembl" id="ENSOMYP00000131721.1"/>
    </source>
</evidence>
<keyword evidence="15" id="KW-0739">Sodium transport</keyword>
<dbReference type="GO" id="GO:0005272">
    <property type="term" value="F:sodium channel activity"/>
    <property type="evidence" value="ECO:0007669"/>
    <property type="project" value="UniProtKB-KW"/>
</dbReference>
<gene>
    <name evidence="21" type="primary">scn3b</name>
</gene>
<evidence type="ECO:0000256" key="12">
    <source>
        <dbReference type="ARBA" id="ARBA00023136"/>
    </source>
</evidence>
<evidence type="ECO:0000256" key="15">
    <source>
        <dbReference type="ARBA" id="ARBA00023201"/>
    </source>
</evidence>
<keyword evidence="10" id="KW-0915">Sodium</keyword>
<dbReference type="InterPro" id="IPR036179">
    <property type="entry name" value="Ig-like_dom_sf"/>
</dbReference>
<keyword evidence="11" id="KW-0406">Ion transport</keyword>
<organism evidence="21 22">
    <name type="scientific">Oncorhynchus mykiss</name>
    <name type="common">Rainbow trout</name>
    <name type="synonym">Salmo gairdneri</name>
    <dbReference type="NCBI Taxonomy" id="8022"/>
    <lineage>
        <taxon>Eukaryota</taxon>
        <taxon>Metazoa</taxon>
        <taxon>Chordata</taxon>
        <taxon>Craniata</taxon>
        <taxon>Vertebrata</taxon>
        <taxon>Euteleostomi</taxon>
        <taxon>Actinopterygii</taxon>
        <taxon>Neopterygii</taxon>
        <taxon>Teleostei</taxon>
        <taxon>Protacanthopterygii</taxon>
        <taxon>Salmoniformes</taxon>
        <taxon>Salmonidae</taxon>
        <taxon>Salmoninae</taxon>
        <taxon>Oncorhynchus</taxon>
    </lineage>
</organism>
<dbReference type="PROSITE" id="PS50835">
    <property type="entry name" value="IG_LIKE"/>
    <property type="match status" value="1"/>
</dbReference>
<feature type="domain" description="Ig-like" evidence="20">
    <location>
        <begin position="53"/>
        <end position="165"/>
    </location>
</feature>
<dbReference type="InterPro" id="IPR007110">
    <property type="entry name" value="Ig-like_dom"/>
</dbReference>
<dbReference type="Ensembl" id="ENSOMYT00000131012.1">
    <property type="protein sequence ID" value="ENSOMYP00000131721.1"/>
    <property type="gene ID" value="ENSOMYG00000065060.1"/>
</dbReference>
<keyword evidence="8" id="KW-0851">Voltage-gated channel</keyword>
<protein>
    <recommendedName>
        <fullName evidence="18">Sodium channel regulatory subunit beta-3</fullName>
    </recommendedName>
</protein>
<evidence type="ECO:0000256" key="8">
    <source>
        <dbReference type="ARBA" id="ARBA00022882"/>
    </source>
</evidence>
<reference evidence="21" key="2">
    <citation type="submission" date="2025-08" db="UniProtKB">
        <authorList>
            <consortium name="Ensembl"/>
        </authorList>
    </citation>
    <scope>IDENTIFICATION</scope>
</reference>
<evidence type="ECO:0000256" key="11">
    <source>
        <dbReference type="ARBA" id="ARBA00023065"/>
    </source>
</evidence>
<evidence type="ECO:0000313" key="22">
    <source>
        <dbReference type="Proteomes" id="UP000694395"/>
    </source>
</evidence>
<reference evidence="21" key="3">
    <citation type="submission" date="2025-09" db="UniProtKB">
        <authorList>
            <consortium name="Ensembl"/>
        </authorList>
    </citation>
    <scope>IDENTIFICATION</scope>
</reference>
<evidence type="ECO:0000256" key="7">
    <source>
        <dbReference type="ARBA" id="ARBA00022729"/>
    </source>
</evidence>
<evidence type="ECO:0000256" key="14">
    <source>
        <dbReference type="ARBA" id="ARBA00023180"/>
    </source>
</evidence>
<keyword evidence="17" id="KW-0393">Immunoglobulin domain</keyword>
<keyword evidence="6" id="KW-0812">Transmembrane</keyword>
<evidence type="ECO:0000256" key="19">
    <source>
        <dbReference type="ARBA" id="ARBA00049669"/>
    </source>
</evidence>
<dbReference type="AlphaFoldDB" id="A0A8K9XES3"/>
<evidence type="ECO:0000259" key="20">
    <source>
        <dbReference type="PROSITE" id="PS50835"/>
    </source>
</evidence>
<dbReference type="GO" id="GO:0086005">
    <property type="term" value="P:ventricular cardiac muscle cell action potential"/>
    <property type="evidence" value="ECO:0007669"/>
    <property type="project" value="TreeGrafter"/>
</dbReference>